<evidence type="ECO:0000256" key="6">
    <source>
        <dbReference type="ARBA" id="ARBA00022679"/>
    </source>
</evidence>
<comment type="similarity">
    <text evidence="15">Belongs to the ribF family.</text>
</comment>
<dbReference type="FunFam" id="2.40.30.30:FF:000003">
    <property type="entry name" value="Riboflavin biosynthesis protein"/>
    <property type="match status" value="1"/>
</dbReference>
<dbReference type="InterPro" id="IPR014729">
    <property type="entry name" value="Rossmann-like_a/b/a_fold"/>
</dbReference>
<dbReference type="GO" id="GO:0003919">
    <property type="term" value="F:FMN adenylyltransferase activity"/>
    <property type="evidence" value="ECO:0007669"/>
    <property type="project" value="UniProtKB-UniRule"/>
</dbReference>
<evidence type="ECO:0000256" key="8">
    <source>
        <dbReference type="ARBA" id="ARBA00022741"/>
    </source>
</evidence>
<evidence type="ECO:0000313" key="17">
    <source>
        <dbReference type="EMBL" id="AXR07228.1"/>
    </source>
</evidence>
<keyword evidence="12" id="KW-0511">Multifunctional enzyme</keyword>
<dbReference type="GO" id="GO:0006747">
    <property type="term" value="P:FAD biosynthetic process"/>
    <property type="evidence" value="ECO:0007669"/>
    <property type="project" value="UniProtKB-UniRule"/>
</dbReference>
<dbReference type="EC" id="2.7.7.2" evidence="15"/>
<dbReference type="GO" id="GO:0005524">
    <property type="term" value="F:ATP binding"/>
    <property type="evidence" value="ECO:0007669"/>
    <property type="project" value="UniProtKB-UniRule"/>
</dbReference>
<evidence type="ECO:0000256" key="1">
    <source>
        <dbReference type="ARBA" id="ARBA00002121"/>
    </source>
</evidence>
<evidence type="ECO:0000256" key="5">
    <source>
        <dbReference type="ARBA" id="ARBA00022643"/>
    </source>
</evidence>
<dbReference type="InterPro" id="IPR002606">
    <property type="entry name" value="Riboflavin_kinase_bac"/>
</dbReference>
<dbReference type="UniPathway" id="UPA00276">
    <property type="reaction ID" value="UER00406"/>
</dbReference>
<dbReference type="PANTHER" id="PTHR22749">
    <property type="entry name" value="RIBOFLAVIN KINASE/FMN ADENYLYLTRANSFERASE"/>
    <property type="match status" value="1"/>
</dbReference>
<dbReference type="AlphaFoldDB" id="A0A346NNX1"/>
<dbReference type="Gene3D" id="3.40.50.620">
    <property type="entry name" value="HUPs"/>
    <property type="match status" value="1"/>
</dbReference>
<accession>A0A346NNX1</accession>
<dbReference type="GO" id="GO:0009398">
    <property type="term" value="P:FMN biosynthetic process"/>
    <property type="evidence" value="ECO:0007669"/>
    <property type="project" value="UniProtKB-UniRule"/>
</dbReference>
<dbReference type="Gene3D" id="2.40.30.30">
    <property type="entry name" value="Riboflavin kinase-like"/>
    <property type="match status" value="1"/>
</dbReference>
<dbReference type="UniPathway" id="UPA00277">
    <property type="reaction ID" value="UER00407"/>
</dbReference>
<keyword evidence="5 15" id="KW-0288">FMN</keyword>
<dbReference type="SMART" id="SM00904">
    <property type="entry name" value="Flavokinase"/>
    <property type="match status" value="1"/>
</dbReference>
<evidence type="ECO:0000256" key="2">
    <source>
        <dbReference type="ARBA" id="ARBA00004726"/>
    </source>
</evidence>
<dbReference type="SUPFAM" id="SSF52374">
    <property type="entry name" value="Nucleotidylyl transferase"/>
    <property type="match status" value="1"/>
</dbReference>
<dbReference type="FunFam" id="3.40.50.620:FF:000021">
    <property type="entry name" value="Riboflavin biosynthesis protein"/>
    <property type="match status" value="1"/>
</dbReference>
<dbReference type="GO" id="GO:0009231">
    <property type="term" value="P:riboflavin biosynthetic process"/>
    <property type="evidence" value="ECO:0007669"/>
    <property type="project" value="InterPro"/>
</dbReference>
<dbReference type="PIRSF" id="PIRSF004491">
    <property type="entry name" value="FAD_Synth"/>
    <property type="match status" value="1"/>
</dbReference>
<dbReference type="SUPFAM" id="SSF82114">
    <property type="entry name" value="Riboflavin kinase-like"/>
    <property type="match status" value="1"/>
</dbReference>
<keyword evidence="18" id="KW-1185">Reference proteome</keyword>
<dbReference type="PANTHER" id="PTHR22749:SF6">
    <property type="entry name" value="RIBOFLAVIN KINASE"/>
    <property type="match status" value="1"/>
</dbReference>
<keyword evidence="6 15" id="KW-0808">Transferase</keyword>
<reference evidence="17 18" key="1">
    <citation type="submission" date="2018-08" db="EMBL/GenBank/DDBJ databases">
        <title>Salinimonas sediminis sp. nov., a piezophilic bacterium isolated from a deep-sea sediment sample from the New Britain Trench.</title>
        <authorList>
            <person name="Cao J."/>
        </authorList>
    </citation>
    <scope>NUCLEOTIDE SEQUENCE [LARGE SCALE GENOMIC DNA]</scope>
    <source>
        <strain evidence="17 18">N102</strain>
    </source>
</reference>
<evidence type="ECO:0000256" key="7">
    <source>
        <dbReference type="ARBA" id="ARBA00022695"/>
    </source>
</evidence>
<dbReference type="CDD" id="cd02064">
    <property type="entry name" value="FAD_synthetase_N"/>
    <property type="match status" value="1"/>
</dbReference>
<comment type="pathway">
    <text evidence="2 15">Cofactor biosynthesis; FAD biosynthesis; FAD from FMN: step 1/1.</text>
</comment>
<dbReference type="NCBIfam" id="TIGR00083">
    <property type="entry name" value="ribF"/>
    <property type="match status" value="1"/>
</dbReference>
<keyword evidence="11 15" id="KW-0067">ATP-binding</keyword>
<evidence type="ECO:0000256" key="15">
    <source>
        <dbReference type="PIRNR" id="PIRNR004491"/>
    </source>
</evidence>
<feature type="domain" description="Riboflavin kinase" evidence="16">
    <location>
        <begin position="183"/>
        <end position="306"/>
    </location>
</feature>
<dbReference type="Proteomes" id="UP000262073">
    <property type="component" value="Chromosome"/>
</dbReference>
<gene>
    <name evidence="17" type="ORF">D0Y50_13240</name>
</gene>
<evidence type="ECO:0000256" key="9">
    <source>
        <dbReference type="ARBA" id="ARBA00022777"/>
    </source>
</evidence>
<keyword evidence="10 15" id="KW-0274">FAD</keyword>
<dbReference type="GO" id="GO:0008531">
    <property type="term" value="F:riboflavin kinase activity"/>
    <property type="evidence" value="ECO:0007669"/>
    <property type="project" value="UniProtKB-UniRule"/>
</dbReference>
<keyword evidence="4 15" id="KW-0285">Flavoprotein</keyword>
<evidence type="ECO:0000256" key="13">
    <source>
        <dbReference type="ARBA" id="ARBA00047880"/>
    </source>
</evidence>
<name>A0A346NNX1_9ALTE</name>
<dbReference type="InterPro" id="IPR023468">
    <property type="entry name" value="Riboflavin_kinase"/>
</dbReference>
<dbReference type="NCBIfam" id="NF004162">
    <property type="entry name" value="PRK05627.1-5"/>
    <property type="match status" value="1"/>
</dbReference>
<keyword evidence="7 15" id="KW-0548">Nucleotidyltransferase</keyword>
<evidence type="ECO:0000256" key="11">
    <source>
        <dbReference type="ARBA" id="ARBA00022840"/>
    </source>
</evidence>
<dbReference type="InterPro" id="IPR015865">
    <property type="entry name" value="Riboflavin_kinase_bac/euk"/>
</dbReference>
<dbReference type="NCBIfam" id="NF004163">
    <property type="entry name" value="PRK05627.1-6"/>
    <property type="match status" value="1"/>
</dbReference>
<comment type="pathway">
    <text evidence="3 15">Cofactor biosynthesis; FMN biosynthesis; FMN from riboflavin (ATP route): step 1/1.</text>
</comment>
<comment type="function">
    <text evidence="1">Catalyzes the phosphorylation of riboflavin to FMN followed by the adenylation of FMN to FAD.</text>
</comment>
<evidence type="ECO:0000256" key="10">
    <source>
        <dbReference type="ARBA" id="ARBA00022827"/>
    </source>
</evidence>
<dbReference type="NCBIfam" id="NF004160">
    <property type="entry name" value="PRK05627.1-3"/>
    <property type="match status" value="1"/>
</dbReference>
<dbReference type="Pfam" id="PF06574">
    <property type="entry name" value="FAD_syn"/>
    <property type="match status" value="1"/>
</dbReference>
<evidence type="ECO:0000256" key="3">
    <source>
        <dbReference type="ARBA" id="ARBA00005201"/>
    </source>
</evidence>
<dbReference type="EC" id="2.7.1.26" evidence="15"/>
<evidence type="ECO:0000256" key="14">
    <source>
        <dbReference type="ARBA" id="ARBA00049494"/>
    </source>
</evidence>
<dbReference type="NCBIfam" id="NF004159">
    <property type="entry name" value="PRK05627.1-2"/>
    <property type="match status" value="1"/>
</dbReference>
<keyword evidence="9 15" id="KW-0418">Kinase</keyword>
<dbReference type="KEGG" id="salm:D0Y50_13240"/>
<keyword evidence="8 15" id="KW-0547">Nucleotide-binding</keyword>
<dbReference type="InterPro" id="IPR023465">
    <property type="entry name" value="Riboflavin_kinase_dom_sf"/>
</dbReference>
<evidence type="ECO:0000256" key="12">
    <source>
        <dbReference type="ARBA" id="ARBA00023268"/>
    </source>
</evidence>
<comment type="catalytic activity">
    <reaction evidence="13 15">
        <text>riboflavin + ATP = FMN + ADP + H(+)</text>
        <dbReference type="Rhea" id="RHEA:14357"/>
        <dbReference type="ChEBI" id="CHEBI:15378"/>
        <dbReference type="ChEBI" id="CHEBI:30616"/>
        <dbReference type="ChEBI" id="CHEBI:57986"/>
        <dbReference type="ChEBI" id="CHEBI:58210"/>
        <dbReference type="ChEBI" id="CHEBI:456216"/>
        <dbReference type="EC" id="2.7.1.26"/>
    </reaction>
</comment>
<evidence type="ECO:0000259" key="16">
    <source>
        <dbReference type="SMART" id="SM00904"/>
    </source>
</evidence>
<evidence type="ECO:0000256" key="4">
    <source>
        <dbReference type="ARBA" id="ARBA00022630"/>
    </source>
</evidence>
<dbReference type="OrthoDB" id="9803667at2"/>
<evidence type="ECO:0000313" key="18">
    <source>
        <dbReference type="Proteomes" id="UP000262073"/>
    </source>
</evidence>
<dbReference type="EMBL" id="CP031769">
    <property type="protein sequence ID" value="AXR07228.1"/>
    <property type="molecule type" value="Genomic_DNA"/>
</dbReference>
<dbReference type="RefSeq" id="WP_108566028.1">
    <property type="nucleotide sequence ID" value="NZ_CP031769.1"/>
</dbReference>
<proteinExistence type="inferred from homology"/>
<organism evidence="17 18">
    <name type="scientific">Salinimonas sediminis</name>
    <dbReference type="NCBI Taxonomy" id="2303538"/>
    <lineage>
        <taxon>Bacteria</taxon>
        <taxon>Pseudomonadati</taxon>
        <taxon>Pseudomonadota</taxon>
        <taxon>Gammaproteobacteria</taxon>
        <taxon>Alteromonadales</taxon>
        <taxon>Alteromonadaceae</taxon>
        <taxon>Alteromonas/Salinimonas group</taxon>
        <taxon>Salinimonas</taxon>
    </lineage>
</organism>
<comment type="catalytic activity">
    <reaction evidence="14 15">
        <text>FMN + ATP + H(+) = FAD + diphosphate</text>
        <dbReference type="Rhea" id="RHEA:17237"/>
        <dbReference type="ChEBI" id="CHEBI:15378"/>
        <dbReference type="ChEBI" id="CHEBI:30616"/>
        <dbReference type="ChEBI" id="CHEBI:33019"/>
        <dbReference type="ChEBI" id="CHEBI:57692"/>
        <dbReference type="ChEBI" id="CHEBI:58210"/>
        <dbReference type="EC" id="2.7.7.2"/>
    </reaction>
</comment>
<dbReference type="Pfam" id="PF01687">
    <property type="entry name" value="Flavokinase"/>
    <property type="match status" value="1"/>
</dbReference>
<sequence>MELIRGLHNLRPRHQGCVLTIGKFDGVHNGHKAVLANVLKRAEQLGLPATVMVFEPQPEEVFAPATAPARLSTLSEKYRLLKAAGVDRLLCVRFNQAFARQRADTFIHDLLVDKLGVRFLVVGDDFRFGQGREGDFEMLQQAGQKYGFEVVSTQSFRVDDCRISSTAVRHALEQGDFARTASMLGRPYSIQGRVVHGEKKGRTIGFPTANVLLKRFRTPLRGVFAVTVKIAEQYYTGVANVGKRPTLNGQRTQLEVHIFDFTGDLYGQTIDVIPRTKLRDEHKFDSFEALKNQIQADAIQARHYFKKTDS</sequence>
<dbReference type="InterPro" id="IPR015864">
    <property type="entry name" value="FAD_synthase"/>
</dbReference>
<protein>
    <recommendedName>
        <fullName evidence="15">Riboflavin biosynthesis protein</fullName>
    </recommendedName>
    <domain>
        <recommendedName>
            <fullName evidence="15">Riboflavin kinase</fullName>
            <ecNumber evidence="15">2.7.1.26</ecNumber>
        </recommendedName>
        <alternativeName>
            <fullName evidence="15">Flavokinase</fullName>
        </alternativeName>
    </domain>
    <domain>
        <recommendedName>
            <fullName evidence="15">FMN adenylyltransferase</fullName>
            <ecNumber evidence="15">2.7.7.2</ecNumber>
        </recommendedName>
        <alternativeName>
            <fullName evidence="15">FAD pyrophosphorylase</fullName>
        </alternativeName>
        <alternativeName>
            <fullName evidence="15">FAD synthase</fullName>
        </alternativeName>
    </domain>
</protein>